<reference evidence="1" key="1">
    <citation type="submission" date="2012-09" db="EMBL/GenBank/DDBJ databases">
        <title>Genome Sequence of alkane-degrading Bacterium Alcanivorax balearicus MACL04.</title>
        <authorList>
            <person name="Lai Q."/>
            <person name="Shao Z."/>
        </authorList>
    </citation>
    <scope>NUCLEOTIDE SEQUENCE</scope>
    <source>
        <strain evidence="1">MACL04</strain>
    </source>
</reference>
<name>A0ABT2R574_9GAMM</name>
<accession>A0ABT2R574</accession>
<feature type="non-terminal residue" evidence="1">
    <location>
        <position position="59"/>
    </location>
</feature>
<dbReference type="Proteomes" id="UP001064106">
    <property type="component" value="Unassembled WGS sequence"/>
</dbReference>
<sequence length="59" mass="7014">MDTKQNRFQQQAIIQQLSRQDAIRFFNLLTSAELFDVLESLLPEHHRERLFPPTETLAM</sequence>
<proteinExistence type="predicted"/>
<evidence type="ECO:0000313" key="2">
    <source>
        <dbReference type="Proteomes" id="UP001064106"/>
    </source>
</evidence>
<dbReference type="EMBL" id="ARXS01000050">
    <property type="protein sequence ID" value="MCU5784937.1"/>
    <property type="molecule type" value="Genomic_DNA"/>
</dbReference>
<organism evidence="1 2">
    <name type="scientific">Alloalcanivorax balearicus MACL04</name>
    <dbReference type="NCBI Taxonomy" id="1177182"/>
    <lineage>
        <taxon>Bacteria</taxon>
        <taxon>Pseudomonadati</taxon>
        <taxon>Pseudomonadota</taxon>
        <taxon>Gammaproteobacteria</taxon>
        <taxon>Oceanospirillales</taxon>
        <taxon>Alcanivoracaceae</taxon>
        <taxon>Alloalcanivorax</taxon>
    </lineage>
</organism>
<comment type="caution">
    <text evidence="1">The sequence shown here is derived from an EMBL/GenBank/DDBJ whole genome shotgun (WGS) entry which is preliminary data.</text>
</comment>
<evidence type="ECO:0000313" key="1">
    <source>
        <dbReference type="EMBL" id="MCU5784937.1"/>
    </source>
</evidence>
<protein>
    <submittedName>
        <fullName evidence="1">IS4 family transposase</fullName>
    </submittedName>
</protein>
<gene>
    <name evidence="1" type="ORF">MA04_04237</name>
</gene>
<keyword evidence="2" id="KW-1185">Reference proteome</keyword>